<name>A0AAV7JUC7_9METZ</name>
<feature type="compositionally biased region" description="Basic and acidic residues" evidence="3">
    <location>
        <begin position="13"/>
        <end position="24"/>
    </location>
</feature>
<feature type="compositionally biased region" description="Low complexity" evidence="3">
    <location>
        <begin position="101"/>
        <end position="112"/>
    </location>
</feature>
<evidence type="ECO:0000259" key="4">
    <source>
        <dbReference type="Pfam" id="PF11945"/>
    </source>
</evidence>
<feature type="region of interest" description="Disordered" evidence="3">
    <location>
        <begin position="101"/>
        <end position="164"/>
    </location>
</feature>
<protein>
    <recommendedName>
        <fullName evidence="4">WASH1 WAHD domain-containing protein</fullName>
    </recommendedName>
</protein>
<organism evidence="5 6">
    <name type="scientific">Oopsacas minuta</name>
    <dbReference type="NCBI Taxonomy" id="111878"/>
    <lineage>
        <taxon>Eukaryota</taxon>
        <taxon>Metazoa</taxon>
        <taxon>Porifera</taxon>
        <taxon>Hexactinellida</taxon>
        <taxon>Hexasterophora</taxon>
        <taxon>Lyssacinosida</taxon>
        <taxon>Leucopsacidae</taxon>
        <taxon>Oopsacas</taxon>
    </lineage>
</organism>
<feature type="region of interest" description="Disordered" evidence="3">
    <location>
        <begin position="178"/>
        <end position="198"/>
    </location>
</feature>
<dbReference type="GO" id="GO:0043014">
    <property type="term" value="F:alpha-tubulin binding"/>
    <property type="evidence" value="ECO:0007669"/>
    <property type="project" value="InterPro"/>
</dbReference>
<keyword evidence="6" id="KW-1185">Reference proteome</keyword>
<dbReference type="GO" id="GO:0003779">
    <property type="term" value="F:actin binding"/>
    <property type="evidence" value="ECO:0007669"/>
    <property type="project" value="UniProtKB-KW"/>
</dbReference>
<dbReference type="GO" id="GO:0032456">
    <property type="term" value="P:endocytic recycling"/>
    <property type="evidence" value="ECO:0007669"/>
    <property type="project" value="TreeGrafter"/>
</dbReference>
<feature type="region of interest" description="Disordered" evidence="3">
    <location>
        <begin position="1"/>
        <end position="49"/>
    </location>
</feature>
<dbReference type="GO" id="GO:0006887">
    <property type="term" value="P:exocytosis"/>
    <property type="evidence" value="ECO:0007669"/>
    <property type="project" value="TreeGrafter"/>
</dbReference>
<dbReference type="EMBL" id="JAKMXF010000299">
    <property type="protein sequence ID" value="KAI6652291.1"/>
    <property type="molecule type" value="Genomic_DNA"/>
</dbReference>
<dbReference type="PANTHER" id="PTHR23331:SF4">
    <property type="entry name" value="WAS_WASL-INTERACTING PROTEIN FAMILY MEMBER 3"/>
    <property type="match status" value="1"/>
</dbReference>
<keyword evidence="2" id="KW-0009">Actin-binding</keyword>
<evidence type="ECO:0000256" key="3">
    <source>
        <dbReference type="SAM" id="MobiDB-lite"/>
    </source>
</evidence>
<sequence length="263" mass="29344">MISFDPLSGVINKTREQHDEREGPSEAPNSILTREDNTRHPPGSFGYRPVMSEISKIDVPDILPDLPNVAEDIMYDADLGPSIAPSLANVVLPTLPDMETSSIISEAPPSISDFSLPPPTPLPEPSDLEPPPPDNFIEFDSSNSSESEESTPANSPDTVDDRGALLRQIENFKKKDTLKPMQQRHERKIQKQKQVDESEDIMMQLKNRLHLRREGISGHKRERGAHIEKRESVLEQMSLLIPPSNIDNTEAILEDSGDGQWSD</sequence>
<dbReference type="GO" id="GO:0034314">
    <property type="term" value="P:Arp2/3 complex-mediated actin nucleation"/>
    <property type="evidence" value="ECO:0007669"/>
    <property type="project" value="InterPro"/>
</dbReference>
<dbReference type="GO" id="GO:0005829">
    <property type="term" value="C:cytosol"/>
    <property type="evidence" value="ECO:0007669"/>
    <property type="project" value="GOC"/>
</dbReference>
<gene>
    <name evidence="5" type="ORF">LOD99_7306</name>
</gene>
<dbReference type="GO" id="GO:0071203">
    <property type="term" value="C:WASH complex"/>
    <property type="evidence" value="ECO:0007669"/>
    <property type="project" value="InterPro"/>
</dbReference>
<comment type="caution">
    <text evidence="5">The sequence shown here is derived from an EMBL/GenBank/DDBJ whole genome shotgun (WGS) entry which is preliminary data.</text>
</comment>
<reference evidence="5 6" key="1">
    <citation type="journal article" date="2023" name="BMC Biol.">
        <title>The compact genome of the sponge Oopsacas minuta (Hexactinellida) is lacking key metazoan core genes.</title>
        <authorList>
            <person name="Santini S."/>
            <person name="Schenkelaars Q."/>
            <person name="Jourda C."/>
            <person name="Duchesne M."/>
            <person name="Belahbib H."/>
            <person name="Rocher C."/>
            <person name="Selva M."/>
            <person name="Riesgo A."/>
            <person name="Vervoort M."/>
            <person name="Leys S.P."/>
            <person name="Kodjabachian L."/>
            <person name="Le Bivic A."/>
            <person name="Borchiellini C."/>
            <person name="Claverie J.M."/>
            <person name="Renard E."/>
        </authorList>
    </citation>
    <scope>NUCLEOTIDE SEQUENCE [LARGE SCALE GENOMIC DNA]</scope>
    <source>
        <strain evidence="5">SPO-2</strain>
    </source>
</reference>
<dbReference type="Proteomes" id="UP001165289">
    <property type="component" value="Unassembled WGS sequence"/>
</dbReference>
<accession>A0AAV7JUC7</accession>
<dbReference type="Pfam" id="PF11945">
    <property type="entry name" value="WASH_WAHD"/>
    <property type="match status" value="1"/>
</dbReference>
<dbReference type="GO" id="GO:0005769">
    <property type="term" value="C:early endosome"/>
    <property type="evidence" value="ECO:0007669"/>
    <property type="project" value="InterPro"/>
</dbReference>
<dbReference type="GO" id="GO:0042147">
    <property type="term" value="P:retrograde transport, endosome to Golgi"/>
    <property type="evidence" value="ECO:0007669"/>
    <property type="project" value="TreeGrafter"/>
</dbReference>
<dbReference type="InterPro" id="IPR021854">
    <property type="entry name" value="WASH1_WAHD"/>
</dbReference>
<evidence type="ECO:0000256" key="1">
    <source>
        <dbReference type="ARBA" id="ARBA00005602"/>
    </source>
</evidence>
<proteinExistence type="inferred from homology"/>
<dbReference type="InterPro" id="IPR028290">
    <property type="entry name" value="WASH1"/>
</dbReference>
<dbReference type="AlphaFoldDB" id="A0AAV7JUC7"/>
<evidence type="ECO:0000256" key="2">
    <source>
        <dbReference type="ARBA" id="ARBA00023203"/>
    </source>
</evidence>
<evidence type="ECO:0000313" key="5">
    <source>
        <dbReference type="EMBL" id="KAI6652291.1"/>
    </source>
</evidence>
<dbReference type="GO" id="GO:0055037">
    <property type="term" value="C:recycling endosome"/>
    <property type="evidence" value="ECO:0007669"/>
    <property type="project" value="TreeGrafter"/>
</dbReference>
<evidence type="ECO:0000313" key="6">
    <source>
        <dbReference type="Proteomes" id="UP001165289"/>
    </source>
</evidence>
<dbReference type="PANTHER" id="PTHR23331">
    <property type="entry name" value="CXYORF1"/>
    <property type="match status" value="1"/>
</dbReference>
<feature type="domain" description="WASH1 WAHD" evidence="4">
    <location>
        <begin position="3"/>
        <end position="101"/>
    </location>
</feature>
<comment type="similarity">
    <text evidence="1">Belongs to the WASH1 family.</text>
</comment>
<feature type="compositionally biased region" description="Pro residues" evidence="3">
    <location>
        <begin position="116"/>
        <end position="134"/>
    </location>
</feature>
<dbReference type="GO" id="GO:0043015">
    <property type="term" value="F:gamma-tubulin binding"/>
    <property type="evidence" value="ECO:0007669"/>
    <property type="project" value="TreeGrafter"/>
</dbReference>